<dbReference type="AlphaFoldDB" id="A0A194ACB2"/>
<protein>
    <submittedName>
        <fullName evidence="2">Membrane protein</fullName>
    </submittedName>
</protein>
<keyword evidence="1" id="KW-1133">Transmembrane helix</keyword>
<organism evidence="2 3">
    <name type="scientific">Desulfoplanes formicivorans</name>
    <dbReference type="NCBI Taxonomy" id="1592317"/>
    <lineage>
        <taxon>Bacteria</taxon>
        <taxon>Pseudomonadati</taxon>
        <taxon>Thermodesulfobacteriota</taxon>
        <taxon>Desulfovibrionia</taxon>
        <taxon>Desulfovibrionales</taxon>
        <taxon>Desulfoplanaceae</taxon>
        <taxon>Desulfoplanes</taxon>
    </lineage>
</organism>
<dbReference type="RefSeq" id="WP_069857281.1">
    <property type="nucleotide sequence ID" value="NZ_BDFE01000007.1"/>
</dbReference>
<comment type="caution">
    <text evidence="2">The sequence shown here is derived from an EMBL/GenBank/DDBJ whole genome shotgun (WGS) entry which is preliminary data.</text>
</comment>
<dbReference type="STRING" id="1592317.DPF_0476"/>
<name>A0A194ACB2_9BACT</name>
<reference evidence="3" key="1">
    <citation type="submission" date="2016-06" db="EMBL/GenBank/DDBJ databases">
        <title>Draft genome sequence of Desulfoplanes formicivorans strain Pf12B.</title>
        <authorList>
            <person name="Watanabe M."/>
            <person name="Kojima H."/>
            <person name="Fukui M."/>
        </authorList>
    </citation>
    <scope>NUCLEOTIDE SEQUENCE [LARGE SCALE GENOMIC DNA]</scope>
    <source>
        <strain evidence="3">Pf12B</strain>
    </source>
</reference>
<gene>
    <name evidence="2" type="ORF">DPF_0476</name>
</gene>
<feature type="transmembrane region" description="Helical" evidence="1">
    <location>
        <begin position="96"/>
        <end position="121"/>
    </location>
</feature>
<dbReference type="Proteomes" id="UP000095200">
    <property type="component" value="Unassembled WGS sequence"/>
</dbReference>
<proteinExistence type="predicted"/>
<keyword evidence="1" id="KW-0812">Transmembrane</keyword>
<dbReference type="OrthoDB" id="820796at2"/>
<sequence length="292" mass="32721">MPVVLQHASRFFDSCHARFNNVHVWFGRSLALVFILSLILIQTNELGLLPLFLASHIPTNLFQAVHIVFTLVLIVEIIEMVFVLPKSFSRAVGKQFEIFCLILLRHAFNELVHFSGVLTLADHVDPVLRIMADGFGALVMFLLLGVYFAARRPLQRFRDLSFLEGFVATKKLLALVLFGFFLGVGVFNGVCVVRGISLIPFFPACYTALVFADIFIVLVAQQYFTFFPSVFRNAGLAVSTTLMRIGLSAPAYYDVLLGIVAICFAVGIQLACCFWIRFVDQGKDRRDVVREA</sequence>
<feature type="transmembrane region" description="Helical" evidence="1">
    <location>
        <begin position="230"/>
        <end position="249"/>
    </location>
</feature>
<feature type="transmembrane region" description="Helical" evidence="1">
    <location>
        <begin position="127"/>
        <end position="150"/>
    </location>
</feature>
<evidence type="ECO:0000313" key="3">
    <source>
        <dbReference type="Proteomes" id="UP000095200"/>
    </source>
</evidence>
<feature type="transmembrane region" description="Helical" evidence="1">
    <location>
        <begin position="171"/>
        <end position="190"/>
    </location>
</feature>
<evidence type="ECO:0000256" key="1">
    <source>
        <dbReference type="SAM" id="Phobius"/>
    </source>
</evidence>
<dbReference type="EMBL" id="BDFE01000007">
    <property type="protein sequence ID" value="GAU07777.1"/>
    <property type="molecule type" value="Genomic_DNA"/>
</dbReference>
<accession>A0A194ACB2</accession>
<feature type="transmembrane region" description="Helical" evidence="1">
    <location>
        <begin position="255"/>
        <end position="276"/>
    </location>
</feature>
<feature type="transmembrane region" description="Helical" evidence="1">
    <location>
        <begin position="21"/>
        <end position="41"/>
    </location>
</feature>
<keyword evidence="3" id="KW-1185">Reference proteome</keyword>
<feature type="transmembrane region" description="Helical" evidence="1">
    <location>
        <begin position="61"/>
        <end position="84"/>
    </location>
</feature>
<feature type="transmembrane region" description="Helical" evidence="1">
    <location>
        <begin position="196"/>
        <end position="218"/>
    </location>
</feature>
<evidence type="ECO:0000313" key="2">
    <source>
        <dbReference type="EMBL" id="GAU07777.1"/>
    </source>
</evidence>
<keyword evidence="1" id="KW-0472">Membrane</keyword>